<proteinExistence type="predicted"/>
<dbReference type="RefSeq" id="XP_032109059.1">
    <property type="nucleotide sequence ID" value="XM_032253168.1"/>
</dbReference>
<organism evidence="2 3">
    <name type="scientific">Sapajus apella</name>
    <name type="common">Brown-capped capuchin</name>
    <name type="synonym">Cebus apella</name>
    <dbReference type="NCBI Taxonomy" id="9515"/>
    <lineage>
        <taxon>Eukaryota</taxon>
        <taxon>Metazoa</taxon>
        <taxon>Chordata</taxon>
        <taxon>Craniata</taxon>
        <taxon>Vertebrata</taxon>
        <taxon>Euteleostomi</taxon>
        <taxon>Mammalia</taxon>
        <taxon>Eutheria</taxon>
        <taxon>Euarchontoglires</taxon>
        <taxon>Primates</taxon>
        <taxon>Haplorrhini</taxon>
        <taxon>Platyrrhini</taxon>
        <taxon>Cebidae</taxon>
        <taxon>Cebinae</taxon>
        <taxon>Sapajus</taxon>
    </lineage>
</organism>
<feature type="region of interest" description="Disordered" evidence="1">
    <location>
        <begin position="22"/>
        <end position="124"/>
    </location>
</feature>
<keyword evidence="2" id="KW-1185">Reference proteome</keyword>
<protein>
    <submittedName>
        <fullName evidence="3">Collagen alpha-1(XVIII) chain-like</fullName>
    </submittedName>
</protein>
<dbReference type="AlphaFoldDB" id="A0A6J3FTG8"/>
<dbReference type="GeneID" id="116533430"/>
<evidence type="ECO:0000256" key="1">
    <source>
        <dbReference type="SAM" id="MobiDB-lite"/>
    </source>
</evidence>
<gene>
    <name evidence="3" type="primary">LOC116533430</name>
</gene>
<accession>A0A6J3FTG8</accession>
<dbReference type="Proteomes" id="UP000504640">
    <property type="component" value="Unplaced"/>
</dbReference>
<feature type="compositionally biased region" description="Basic residues" evidence="1">
    <location>
        <begin position="88"/>
        <end position="98"/>
    </location>
</feature>
<sequence length="124" mass="13364">MRCLWGRPLSLRVSRVLRLLAHSGEQRRQGRNCTDSAAEGGGGPPLGREKRRCQETPGSPSPPGHVTELEARLPGTCHRGASLGALRRGGRRNSRGRPGRAGARGPERMAPTPALQSHIPKRGR</sequence>
<evidence type="ECO:0000313" key="3">
    <source>
        <dbReference type="RefSeq" id="XP_032109059.1"/>
    </source>
</evidence>
<name>A0A6J3FTG8_SAPAP</name>
<evidence type="ECO:0000313" key="2">
    <source>
        <dbReference type="Proteomes" id="UP000504640"/>
    </source>
</evidence>
<reference evidence="3" key="1">
    <citation type="submission" date="2025-08" db="UniProtKB">
        <authorList>
            <consortium name="RefSeq"/>
        </authorList>
    </citation>
    <scope>IDENTIFICATION</scope>
    <source>
        <tissue evidence="3">Blood</tissue>
    </source>
</reference>